<comment type="caution">
    <text evidence="3">The sequence shown here is derived from an EMBL/GenBank/DDBJ whole genome shotgun (WGS) entry which is preliminary data.</text>
</comment>
<evidence type="ECO:0000259" key="2">
    <source>
        <dbReference type="PROSITE" id="PS50853"/>
    </source>
</evidence>
<dbReference type="CDD" id="cd00063">
    <property type="entry name" value="FN3"/>
    <property type="match status" value="1"/>
</dbReference>
<dbReference type="PROSITE" id="PS50853">
    <property type="entry name" value="FN3"/>
    <property type="match status" value="1"/>
</dbReference>
<dbReference type="EMBL" id="CAJOBR010074180">
    <property type="protein sequence ID" value="CAF5108063.1"/>
    <property type="molecule type" value="Genomic_DNA"/>
</dbReference>
<evidence type="ECO:0000256" key="1">
    <source>
        <dbReference type="SAM" id="MobiDB-lite"/>
    </source>
</evidence>
<accession>A0A822EMQ6</accession>
<feature type="region of interest" description="Disordered" evidence="1">
    <location>
        <begin position="15"/>
        <end position="60"/>
    </location>
</feature>
<dbReference type="Proteomes" id="UP000663848">
    <property type="component" value="Unassembled WGS sequence"/>
</dbReference>
<dbReference type="InterPro" id="IPR013783">
    <property type="entry name" value="Ig-like_fold"/>
</dbReference>
<reference evidence="3" key="1">
    <citation type="submission" date="2021-02" db="EMBL/GenBank/DDBJ databases">
        <authorList>
            <person name="Nowell W R."/>
        </authorList>
    </citation>
    <scope>NUCLEOTIDE SEQUENCE</scope>
</reference>
<dbReference type="InterPro" id="IPR003961">
    <property type="entry name" value="FN3_dom"/>
</dbReference>
<dbReference type="Gene3D" id="2.60.40.10">
    <property type="entry name" value="Immunoglobulins"/>
    <property type="match status" value="1"/>
</dbReference>
<dbReference type="SUPFAM" id="SSF49265">
    <property type="entry name" value="Fibronectin type III"/>
    <property type="match status" value="1"/>
</dbReference>
<feature type="compositionally biased region" description="Basic and acidic residues" evidence="1">
    <location>
        <begin position="44"/>
        <end position="60"/>
    </location>
</feature>
<feature type="non-terminal residue" evidence="3">
    <location>
        <position position="1"/>
    </location>
</feature>
<organism evidence="3 4">
    <name type="scientific">Rotaria socialis</name>
    <dbReference type="NCBI Taxonomy" id="392032"/>
    <lineage>
        <taxon>Eukaryota</taxon>
        <taxon>Metazoa</taxon>
        <taxon>Spiralia</taxon>
        <taxon>Gnathifera</taxon>
        <taxon>Rotifera</taxon>
        <taxon>Eurotatoria</taxon>
        <taxon>Bdelloidea</taxon>
        <taxon>Philodinida</taxon>
        <taxon>Philodinidae</taxon>
        <taxon>Rotaria</taxon>
    </lineage>
</organism>
<dbReference type="InterPro" id="IPR036116">
    <property type="entry name" value="FN3_sf"/>
</dbReference>
<feature type="domain" description="Fibronectin type-III" evidence="2">
    <location>
        <begin position="1"/>
        <end position="36"/>
    </location>
</feature>
<protein>
    <recommendedName>
        <fullName evidence="2">Fibronectin type-III domain-containing protein</fullName>
    </recommendedName>
</protein>
<dbReference type="AlphaFoldDB" id="A0A822EMQ6"/>
<evidence type="ECO:0000313" key="3">
    <source>
        <dbReference type="EMBL" id="CAF5108063.1"/>
    </source>
</evidence>
<gene>
    <name evidence="3" type="ORF">QYT958_LOCUS45231</name>
</gene>
<feature type="non-terminal residue" evidence="3">
    <location>
        <position position="60"/>
    </location>
</feature>
<sequence length="60" mass="6628">PSLLEDHVYEFRVIAENEAGRGTPSESSKSTKVKDPNASVPPEFLKKLKDTEGNEGKTIR</sequence>
<evidence type="ECO:0000313" key="4">
    <source>
        <dbReference type="Proteomes" id="UP000663848"/>
    </source>
</evidence>
<name>A0A822EMQ6_9BILA</name>
<proteinExistence type="predicted"/>